<dbReference type="Pfam" id="PF17917">
    <property type="entry name" value="RT_RNaseH"/>
    <property type="match status" value="1"/>
</dbReference>
<organism evidence="11 12">
    <name type="scientific">Aedes albopictus</name>
    <name type="common">Asian tiger mosquito</name>
    <name type="synonym">Stegomyia albopicta</name>
    <dbReference type="NCBI Taxonomy" id="7160"/>
    <lineage>
        <taxon>Eukaryota</taxon>
        <taxon>Metazoa</taxon>
        <taxon>Ecdysozoa</taxon>
        <taxon>Arthropoda</taxon>
        <taxon>Hexapoda</taxon>
        <taxon>Insecta</taxon>
        <taxon>Pterygota</taxon>
        <taxon>Neoptera</taxon>
        <taxon>Endopterygota</taxon>
        <taxon>Diptera</taxon>
        <taxon>Nematocera</taxon>
        <taxon>Culicoidea</taxon>
        <taxon>Culicidae</taxon>
        <taxon>Culicinae</taxon>
        <taxon>Aedini</taxon>
        <taxon>Aedes</taxon>
        <taxon>Stegomyia</taxon>
    </lineage>
</organism>
<dbReference type="PROSITE" id="PS50878">
    <property type="entry name" value="RT_POL"/>
    <property type="match status" value="1"/>
</dbReference>
<dbReference type="InterPro" id="IPR001584">
    <property type="entry name" value="Integrase_cat-core"/>
</dbReference>
<evidence type="ECO:0000313" key="11">
    <source>
        <dbReference type="EnsemblMetazoa" id="AALFPA23_014351.P20856"/>
    </source>
</evidence>
<dbReference type="CDD" id="cd09274">
    <property type="entry name" value="RNase_HI_RT_Ty3"/>
    <property type="match status" value="1"/>
</dbReference>
<evidence type="ECO:0000256" key="6">
    <source>
        <dbReference type="ARBA" id="ARBA00022801"/>
    </source>
</evidence>
<keyword evidence="4" id="KW-0540">Nuclease</keyword>
<evidence type="ECO:0000256" key="5">
    <source>
        <dbReference type="ARBA" id="ARBA00022759"/>
    </source>
</evidence>
<reference evidence="12" key="1">
    <citation type="journal article" date="2015" name="Proc. Natl. Acad. Sci. U.S.A.">
        <title>Genome sequence of the Asian Tiger mosquito, Aedes albopictus, reveals insights into its biology, genetics, and evolution.</title>
        <authorList>
            <person name="Chen X.G."/>
            <person name="Jiang X."/>
            <person name="Gu J."/>
            <person name="Xu M."/>
            <person name="Wu Y."/>
            <person name="Deng Y."/>
            <person name="Zhang C."/>
            <person name="Bonizzoni M."/>
            <person name="Dermauw W."/>
            <person name="Vontas J."/>
            <person name="Armbruster P."/>
            <person name="Huang X."/>
            <person name="Yang Y."/>
            <person name="Zhang H."/>
            <person name="He W."/>
            <person name="Peng H."/>
            <person name="Liu Y."/>
            <person name="Wu K."/>
            <person name="Chen J."/>
            <person name="Lirakis M."/>
            <person name="Topalis P."/>
            <person name="Van Leeuwen T."/>
            <person name="Hall A.B."/>
            <person name="Jiang X."/>
            <person name="Thorpe C."/>
            <person name="Mueller R.L."/>
            <person name="Sun C."/>
            <person name="Waterhouse R.M."/>
            <person name="Yan G."/>
            <person name="Tu Z.J."/>
            <person name="Fang X."/>
            <person name="James A.A."/>
        </authorList>
    </citation>
    <scope>NUCLEOTIDE SEQUENCE [LARGE SCALE GENOMIC DNA]</scope>
    <source>
        <strain evidence="12">Foshan</strain>
    </source>
</reference>
<dbReference type="PANTHER" id="PTHR37984:SF11">
    <property type="entry name" value="INTEGRASE CATALYTIC DOMAIN-CONTAINING PROTEIN"/>
    <property type="match status" value="1"/>
</dbReference>
<accession>A0ABM1Z2C8</accession>
<keyword evidence="3" id="KW-0548">Nucleotidyltransferase</keyword>
<dbReference type="InterPro" id="IPR043502">
    <property type="entry name" value="DNA/RNA_pol_sf"/>
</dbReference>
<evidence type="ECO:0000256" key="1">
    <source>
        <dbReference type="ARBA" id="ARBA00012493"/>
    </source>
</evidence>
<feature type="domain" description="Integrase catalytic" evidence="10">
    <location>
        <begin position="749"/>
        <end position="904"/>
    </location>
</feature>
<dbReference type="Pfam" id="PF00078">
    <property type="entry name" value="RVT_1"/>
    <property type="match status" value="1"/>
</dbReference>
<dbReference type="InterPro" id="IPR036397">
    <property type="entry name" value="RNaseH_sf"/>
</dbReference>
<dbReference type="SUPFAM" id="SSF53098">
    <property type="entry name" value="Ribonuclease H-like"/>
    <property type="match status" value="1"/>
</dbReference>
<keyword evidence="7" id="KW-0695">RNA-directed DNA polymerase</keyword>
<evidence type="ECO:0000256" key="4">
    <source>
        <dbReference type="ARBA" id="ARBA00022722"/>
    </source>
</evidence>
<keyword evidence="12" id="KW-1185">Reference proteome</keyword>
<dbReference type="InterPro" id="IPR000477">
    <property type="entry name" value="RT_dom"/>
</dbReference>
<dbReference type="Proteomes" id="UP000069940">
    <property type="component" value="Unassembled WGS sequence"/>
</dbReference>
<reference evidence="11" key="2">
    <citation type="submission" date="2025-05" db="UniProtKB">
        <authorList>
            <consortium name="EnsemblMetazoa"/>
        </authorList>
    </citation>
    <scope>IDENTIFICATION</scope>
    <source>
        <strain evidence="11">Foshan</strain>
    </source>
</reference>
<dbReference type="Pfam" id="PF17921">
    <property type="entry name" value="Integrase_H2C2"/>
    <property type="match status" value="1"/>
</dbReference>
<dbReference type="Gene3D" id="1.10.340.70">
    <property type="match status" value="1"/>
</dbReference>
<keyword evidence="2" id="KW-0808">Transferase</keyword>
<dbReference type="Gene3D" id="3.30.70.270">
    <property type="match status" value="2"/>
</dbReference>
<dbReference type="SUPFAM" id="SSF56672">
    <property type="entry name" value="DNA/RNA polymerases"/>
    <property type="match status" value="1"/>
</dbReference>
<evidence type="ECO:0000313" key="12">
    <source>
        <dbReference type="Proteomes" id="UP000069940"/>
    </source>
</evidence>
<dbReference type="Gene3D" id="3.30.420.10">
    <property type="entry name" value="Ribonuclease H-like superfamily/Ribonuclease H"/>
    <property type="match status" value="1"/>
</dbReference>
<dbReference type="RefSeq" id="XP_062708245.1">
    <property type="nucleotide sequence ID" value="XM_062852261.1"/>
</dbReference>
<evidence type="ECO:0000256" key="7">
    <source>
        <dbReference type="ARBA" id="ARBA00022918"/>
    </source>
</evidence>
<dbReference type="Gene3D" id="3.10.20.370">
    <property type="match status" value="1"/>
</dbReference>
<dbReference type="InterPro" id="IPR043128">
    <property type="entry name" value="Rev_trsase/Diguanyl_cyclase"/>
</dbReference>
<dbReference type="InterPro" id="IPR041588">
    <property type="entry name" value="Integrase_H2C2"/>
</dbReference>
<dbReference type="PANTHER" id="PTHR37984">
    <property type="entry name" value="PROTEIN CBG26694"/>
    <property type="match status" value="1"/>
</dbReference>
<dbReference type="Pfam" id="PF00665">
    <property type="entry name" value="rve"/>
    <property type="match status" value="1"/>
</dbReference>
<keyword evidence="5" id="KW-0255">Endonuclease</keyword>
<dbReference type="EnsemblMetazoa" id="AALFPA23_014351.R20856">
    <property type="protein sequence ID" value="AALFPA23_014351.P20856"/>
    <property type="gene ID" value="AALFPA23_014351"/>
</dbReference>
<evidence type="ECO:0000259" key="9">
    <source>
        <dbReference type="PROSITE" id="PS50878"/>
    </source>
</evidence>
<protein>
    <recommendedName>
        <fullName evidence="1">RNA-directed DNA polymerase</fullName>
        <ecNumber evidence="1">2.7.7.49</ecNumber>
    </recommendedName>
</protein>
<feature type="region of interest" description="Disordered" evidence="8">
    <location>
        <begin position="1067"/>
        <end position="1089"/>
    </location>
</feature>
<dbReference type="EC" id="2.7.7.49" evidence="1"/>
<evidence type="ECO:0000259" key="10">
    <source>
        <dbReference type="PROSITE" id="PS50994"/>
    </source>
</evidence>
<evidence type="ECO:0000256" key="3">
    <source>
        <dbReference type="ARBA" id="ARBA00022695"/>
    </source>
</evidence>
<dbReference type="InterPro" id="IPR012337">
    <property type="entry name" value="RNaseH-like_sf"/>
</dbReference>
<sequence>MRSSRVIQRIVTESTAYIDALVAKTPVKFFIDSGAQVNTVTKQDFERILSNSDSKDSILALEYSSDKRLKAYASDGEVKVVANFSAELIVSEDRPVSIEKFYVIDEVRSLLGFNTAIRYSVLDVGLNVPVNDLHMNYPWKCELNAFCYQVQNHTEEFPKFGIPPVSLCYDKTMPPSRNVYTHIPAVYKDLTKKKLQDLLSAGIIEAVTTDMDRSFCSSLLVVPKGKNDIRLVTDLRGPNRCIYRTPFKMPTFESILLELHGAQWFSTIDLSSAFFHVELNEDSRHLTNFFAGDQMYRYRRLPFGLCNAPDIFQEALQTVVLAGCKGTVNYLDDIMVSGRTKEEHDENLAKVMACLKNHNVKINEEKCVFGKQSVNFIGNTISSEGWMVSDDKIAAIKGFRNPETIGEVKSFLGLINFVDRFIHNRADKTQRLRELAKAVHFYWNQELQNEFEYLKNDALNVITKLGYFNKDDRTEIYVDASPYGLGAVLVQFDAKSVPRVIGCASKTLSETEQRYPQTQREALAMVWGIERFSMYLLSLNFTVRTDAESNEYIFGGLHRIGKRAVSRAEAWALRLQPYRFDVKRVPGETNVADALSRLVERSQTAKSFDDADEKHLLYFLDTGKLEISLNDIESHAQDNEEIRRVKTAIKTGFWETDLRRFECQAKELHVFGSLLYRNDQIVLPSTLRQKAIDSAHQGHLGVGSTKRILRDFFWWPGLSKDVEDRLKQCETCLRLSKRNRPIPLSSRDLPSGPWEVLQIDFFTDKCFGTGEFLVIVDTYSRYLHVIEMKSMDAETTNTALNKVFLNWGYPLILQSDNGPPFQSSKFVKTWEEKGIKIRKSIPLSPQTNGAVERQNEGIKKALAAAKLDNVDWKQALDNYVHVHNKIRPLSRLGVTPFELLVGRKFRGTFPCMWPGTSDTIDRQDISEKDAMSKLVSKQYADAKRGARPSDLNVGDRVFLTQMRRFKSDPNFGSEKFTIVARDGAKIVVRSDRGVLFSRNVADAKRIEDLLEETNVENNSSMDWDSSLGKKSIIFVFLHVFKISVLFSAELPAADNQDMITTSMYQHPGGKSISETRDEGSFGQSNGQPIIACNERPKRQLRKPKRFDEMLLYTIFE</sequence>
<keyword evidence="6" id="KW-0378">Hydrolase</keyword>
<dbReference type="Gene3D" id="3.10.10.10">
    <property type="entry name" value="HIV Type 1 Reverse Transcriptase, subunit A, domain 1"/>
    <property type="match status" value="1"/>
</dbReference>
<dbReference type="InterPro" id="IPR041373">
    <property type="entry name" value="RT_RNaseH"/>
</dbReference>
<proteinExistence type="predicted"/>
<dbReference type="PROSITE" id="PS50994">
    <property type="entry name" value="INTEGRASE"/>
    <property type="match status" value="1"/>
</dbReference>
<feature type="domain" description="Reverse transcriptase" evidence="9">
    <location>
        <begin position="203"/>
        <end position="381"/>
    </location>
</feature>
<evidence type="ECO:0000256" key="8">
    <source>
        <dbReference type="SAM" id="MobiDB-lite"/>
    </source>
</evidence>
<evidence type="ECO:0000256" key="2">
    <source>
        <dbReference type="ARBA" id="ARBA00022679"/>
    </source>
</evidence>
<dbReference type="GeneID" id="134288204"/>
<dbReference type="InterPro" id="IPR050951">
    <property type="entry name" value="Retrovirus_Pol_polyprotein"/>
</dbReference>
<dbReference type="CDD" id="cd01647">
    <property type="entry name" value="RT_LTR"/>
    <property type="match status" value="1"/>
</dbReference>
<name>A0ABM1Z2C8_AEDAL</name>